<reference evidence="2" key="1">
    <citation type="submission" date="2022-10" db="EMBL/GenBank/DDBJ databases">
        <title>Tapping the CABI collections for fungal endophytes: first genome assemblies for Collariella, Neodidymelliopsis, Ascochyta clinopodiicola, Didymella pomorum, Didymosphaeria variabile, Neocosmospora piperis and Neocucurbitaria cava.</title>
        <authorList>
            <person name="Hill R."/>
        </authorList>
    </citation>
    <scope>NUCLEOTIDE SEQUENCE</scope>
    <source>
        <strain evidence="2">IMI 355091</strain>
    </source>
</reference>
<sequence>MRSFILMAVMALLAFVTAMPITPSAPHLSKRAEQLRLEGLREWDIAERLSAPIVDSDELEPFMTRFHNKLSAMLESLSGTDEDDFDVEGDVAPGSVEAPQMLPKASTSGSSLYRSLCALLHGGEDDLGWEGKEVQWRRPEGSKHWGGGH</sequence>
<evidence type="ECO:0000256" key="1">
    <source>
        <dbReference type="SAM" id="SignalP"/>
    </source>
</evidence>
<evidence type="ECO:0000313" key="2">
    <source>
        <dbReference type="EMBL" id="KAJ4401909.1"/>
    </source>
</evidence>
<dbReference type="OrthoDB" id="3780616at2759"/>
<feature type="chain" id="PRO_5040850688" evidence="1">
    <location>
        <begin position="19"/>
        <end position="149"/>
    </location>
</feature>
<comment type="caution">
    <text evidence="2">The sequence shown here is derived from an EMBL/GenBank/DDBJ whole genome shotgun (WGS) entry which is preliminary data.</text>
</comment>
<keyword evidence="3" id="KW-1185">Reference proteome</keyword>
<feature type="signal peptide" evidence="1">
    <location>
        <begin position="1"/>
        <end position="18"/>
    </location>
</feature>
<name>A0A9W9D6A3_9PLEO</name>
<accession>A0A9W9D6A3</accession>
<protein>
    <submittedName>
        <fullName evidence="2">Uncharacterized protein</fullName>
    </submittedName>
</protein>
<dbReference type="AlphaFoldDB" id="A0A9W9D6A3"/>
<evidence type="ECO:0000313" key="3">
    <source>
        <dbReference type="Proteomes" id="UP001140510"/>
    </source>
</evidence>
<proteinExistence type="predicted"/>
<gene>
    <name evidence="2" type="ORF">N0V91_007562</name>
</gene>
<dbReference type="EMBL" id="JAPEVA010000067">
    <property type="protein sequence ID" value="KAJ4401909.1"/>
    <property type="molecule type" value="Genomic_DNA"/>
</dbReference>
<keyword evidence="1" id="KW-0732">Signal</keyword>
<dbReference type="Proteomes" id="UP001140510">
    <property type="component" value="Unassembled WGS sequence"/>
</dbReference>
<organism evidence="2 3">
    <name type="scientific">Didymella pomorum</name>
    <dbReference type="NCBI Taxonomy" id="749634"/>
    <lineage>
        <taxon>Eukaryota</taxon>
        <taxon>Fungi</taxon>
        <taxon>Dikarya</taxon>
        <taxon>Ascomycota</taxon>
        <taxon>Pezizomycotina</taxon>
        <taxon>Dothideomycetes</taxon>
        <taxon>Pleosporomycetidae</taxon>
        <taxon>Pleosporales</taxon>
        <taxon>Pleosporineae</taxon>
        <taxon>Didymellaceae</taxon>
        <taxon>Didymella</taxon>
    </lineage>
</organism>